<protein>
    <submittedName>
        <fullName evidence="2">Uncharacterized protein</fullName>
    </submittedName>
</protein>
<reference evidence="2" key="1">
    <citation type="submission" date="2021-06" db="EMBL/GenBank/DDBJ databases">
        <authorList>
            <person name="Hodson N. C."/>
            <person name="Mongue J. A."/>
            <person name="Jaron S. K."/>
        </authorList>
    </citation>
    <scope>NUCLEOTIDE SEQUENCE</scope>
</reference>
<sequence>HKSQPYKSPTHAGGLFAMDR</sequence>
<proteinExistence type="predicted"/>
<feature type="non-terminal residue" evidence="2">
    <location>
        <position position="20"/>
    </location>
</feature>
<comment type="caution">
    <text evidence="2">The sequence shown here is derived from an EMBL/GenBank/DDBJ whole genome shotgun (WGS) entry which is preliminary data.</text>
</comment>
<gene>
    <name evidence="2" type="ORF">AFUS01_LOCUS22549</name>
</gene>
<organism evidence="2 3">
    <name type="scientific">Allacma fusca</name>
    <dbReference type="NCBI Taxonomy" id="39272"/>
    <lineage>
        <taxon>Eukaryota</taxon>
        <taxon>Metazoa</taxon>
        <taxon>Ecdysozoa</taxon>
        <taxon>Arthropoda</taxon>
        <taxon>Hexapoda</taxon>
        <taxon>Collembola</taxon>
        <taxon>Symphypleona</taxon>
        <taxon>Sminthuridae</taxon>
        <taxon>Allacma</taxon>
    </lineage>
</organism>
<dbReference type="EMBL" id="CAJVCH010263694">
    <property type="protein sequence ID" value="CAG7734145.1"/>
    <property type="molecule type" value="Genomic_DNA"/>
</dbReference>
<feature type="region of interest" description="Disordered" evidence="1">
    <location>
        <begin position="1"/>
        <end position="20"/>
    </location>
</feature>
<evidence type="ECO:0000313" key="2">
    <source>
        <dbReference type="EMBL" id="CAG7734145.1"/>
    </source>
</evidence>
<accession>A0A8J2K7D0</accession>
<feature type="non-terminal residue" evidence="2">
    <location>
        <position position="1"/>
    </location>
</feature>
<name>A0A8J2K7D0_9HEXA</name>
<dbReference type="Proteomes" id="UP000708208">
    <property type="component" value="Unassembled WGS sequence"/>
</dbReference>
<keyword evidence="3" id="KW-1185">Reference proteome</keyword>
<evidence type="ECO:0000313" key="3">
    <source>
        <dbReference type="Proteomes" id="UP000708208"/>
    </source>
</evidence>
<dbReference type="AlphaFoldDB" id="A0A8J2K7D0"/>
<evidence type="ECO:0000256" key="1">
    <source>
        <dbReference type="SAM" id="MobiDB-lite"/>
    </source>
</evidence>